<organism evidence="2 3">
    <name type="scientific">Thermococcus barophilus (strain DSM 11836 / MP)</name>
    <dbReference type="NCBI Taxonomy" id="391623"/>
    <lineage>
        <taxon>Archaea</taxon>
        <taxon>Methanobacteriati</taxon>
        <taxon>Methanobacteriota</taxon>
        <taxon>Thermococci</taxon>
        <taxon>Thermococcales</taxon>
        <taxon>Thermococcaceae</taxon>
        <taxon>Thermococcus</taxon>
    </lineage>
</organism>
<sequence>MRKVDVRKLFVFSFFLMLTIGYSDIIVHKPSTFLELSFELIRGILLASAFFLAPLAILYYAQKKKLKVTIAVLFAVSIEFIWSILTKILGYGQYSRDFLIAGIVGILVIPFVYMEEKRGIIKNNTTLF</sequence>
<dbReference type="HOGENOM" id="CLU_1954774_0_0_2"/>
<dbReference type="GeneID" id="10041394"/>
<dbReference type="OrthoDB" id="374129at2157"/>
<dbReference type="Proteomes" id="UP000007478">
    <property type="component" value="Chromosome"/>
</dbReference>
<dbReference type="RefSeq" id="WP_013467351.1">
    <property type="nucleotide sequence ID" value="NC_014804.1"/>
</dbReference>
<name>F0LMS4_THEBM</name>
<protein>
    <submittedName>
        <fullName evidence="2">Uncharacterized protein</fullName>
    </submittedName>
</protein>
<dbReference type="KEGG" id="tba:TERMP_01077"/>
<keyword evidence="1" id="KW-0812">Transmembrane</keyword>
<evidence type="ECO:0000313" key="2">
    <source>
        <dbReference type="EMBL" id="ADT84053.1"/>
    </source>
</evidence>
<evidence type="ECO:0000313" key="3">
    <source>
        <dbReference type="Proteomes" id="UP000007478"/>
    </source>
</evidence>
<feature type="transmembrane region" description="Helical" evidence="1">
    <location>
        <begin position="9"/>
        <end position="28"/>
    </location>
</feature>
<dbReference type="PATRIC" id="fig|391623.17.peg.1080"/>
<reference evidence="2 3" key="1">
    <citation type="journal article" date="2011" name="J. Bacteriol.">
        <title>Complete genome sequence of the hyperthermophilic, piezophilic, heterotrophic, and carboxydotrophic archaeon Thermococcus barophilus MP.</title>
        <authorList>
            <person name="Vannier P."/>
            <person name="Marteinsson V.T."/>
            <person name="Fridjonsson O.H."/>
            <person name="Oger P."/>
            <person name="Jebbar M."/>
        </authorList>
    </citation>
    <scope>NUCLEOTIDE SEQUENCE [LARGE SCALE GENOMIC DNA]</scope>
    <source>
        <strain evidence="3">DSM 11836 / MP</strain>
    </source>
</reference>
<proteinExistence type="predicted"/>
<gene>
    <name evidence="2" type="ordered locus">TERMP_01077</name>
</gene>
<feature type="transmembrane region" description="Helical" evidence="1">
    <location>
        <begin position="40"/>
        <end position="61"/>
    </location>
</feature>
<feature type="transmembrane region" description="Helical" evidence="1">
    <location>
        <begin position="68"/>
        <end position="92"/>
    </location>
</feature>
<dbReference type="AlphaFoldDB" id="F0LMS4"/>
<evidence type="ECO:0000256" key="1">
    <source>
        <dbReference type="SAM" id="Phobius"/>
    </source>
</evidence>
<accession>F0LMS4</accession>
<feature type="transmembrane region" description="Helical" evidence="1">
    <location>
        <begin position="98"/>
        <end position="114"/>
    </location>
</feature>
<keyword evidence="1" id="KW-1133">Transmembrane helix</keyword>
<keyword evidence="1" id="KW-0472">Membrane</keyword>
<dbReference type="EMBL" id="CP002372">
    <property type="protein sequence ID" value="ADT84053.1"/>
    <property type="molecule type" value="Genomic_DNA"/>
</dbReference>
<keyword evidence="3" id="KW-1185">Reference proteome</keyword>